<dbReference type="Proteomes" id="UP000007886">
    <property type="component" value="Chromosome"/>
</dbReference>
<dbReference type="RefSeq" id="WP_015685324.1">
    <property type="nucleotide sequence ID" value="NC_017082.1"/>
</dbReference>
<name>A0AAI8MCJ5_9BRAD</name>
<gene>
    <name evidence="1" type="ORF">S23_27920</name>
</gene>
<sequence length="145" mass="15327">MAKPTTARFGKFRVFLGDGGSPIVYTSPCGFTSKSLTLTKNLSEVNLPDCDDPDAVAWVGRDATSLSAAVSGEGVLAAESVEAWLDAWESVDSIPVKIEVEFPAKTITWTGLMHLATFTTAAQQGGRATANVEMQSDGELTRVVS</sequence>
<dbReference type="EMBL" id="AP012279">
    <property type="protein sequence ID" value="BAL76004.1"/>
    <property type="molecule type" value="Genomic_DNA"/>
</dbReference>
<dbReference type="Pfam" id="PF06199">
    <property type="entry name" value="Phage_tail_2"/>
    <property type="match status" value="1"/>
</dbReference>
<accession>A0AAI8MCJ5</accession>
<keyword evidence="2" id="KW-1185">Reference proteome</keyword>
<evidence type="ECO:0008006" key="3">
    <source>
        <dbReference type="Google" id="ProtNLM"/>
    </source>
</evidence>
<dbReference type="InterPro" id="IPR011855">
    <property type="entry name" value="Phgtail_TP901_1"/>
</dbReference>
<dbReference type="AlphaFoldDB" id="A0AAI8MCJ5"/>
<evidence type="ECO:0000313" key="2">
    <source>
        <dbReference type="Proteomes" id="UP000007886"/>
    </source>
</evidence>
<evidence type="ECO:0000313" key="1">
    <source>
        <dbReference type="EMBL" id="BAL76004.1"/>
    </source>
</evidence>
<proteinExistence type="predicted"/>
<organism evidence="1 2">
    <name type="scientific">Bradyrhizobium cosmicum</name>
    <dbReference type="NCBI Taxonomy" id="1404864"/>
    <lineage>
        <taxon>Bacteria</taxon>
        <taxon>Pseudomonadati</taxon>
        <taxon>Pseudomonadota</taxon>
        <taxon>Alphaproteobacteria</taxon>
        <taxon>Hyphomicrobiales</taxon>
        <taxon>Nitrobacteraceae</taxon>
        <taxon>Bradyrhizobium</taxon>
    </lineage>
</organism>
<dbReference type="KEGG" id="brs:S23_27920"/>
<reference evidence="1 2" key="1">
    <citation type="journal article" date="2012" name="Microbes Environ.">
        <title>Complete genome sequence of Bradyrhizobium sp. S23321: insights into symbiosis evolution in soil oligotrophs.</title>
        <authorList>
            <person name="Okubo T."/>
            <person name="Tsukui T."/>
            <person name="Maita H."/>
            <person name="Okamoto S."/>
            <person name="Oshima K."/>
            <person name="Fujisawa T."/>
            <person name="Saito A."/>
            <person name="Futamata H."/>
            <person name="Hattori R."/>
            <person name="Shimomura Y."/>
            <person name="Haruta S."/>
            <person name="Morimoto S."/>
            <person name="Wang Y."/>
            <person name="Sakai Y."/>
            <person name="Hattori M."/>
            <person name="Aizawa S."/>
            <person name="Nagashima K.V.P."/>
            <person name="Masuda S."/>
            <person name="Hattori T."/>
            <person name="Yamashita A."/>
            <person name="Bao Z."/>
            <person name="Hayatsu M."/>
            <person name="Kajiya-Kanegae H."/>
            <person name="Yoshinaga I."/>
            <person name="Sakamoto K."/>
            <person name="Toyota K."/>
            <person name="Nakao M."/>
            <person name="Kohara M."/>
            <person name="Anda M."/>
            <person name="Niwa R."/>
            <person name="Jung-Hwan P."/>
            <person name="Sameshima-Saito R."/>
            <person name="Tokuda S."/>
            <person name="Yamamoto S."/>
            <person name="Yamamoto S."/>
            <person name="Yokoyama T."/>
            <person name="Akutsu T."/>
            <person name="Nakamura Y."/>
            <person name="Nakahira-Yanaka Y."/>
            <person name="Takada Hoshino Y."/>
            <person name="Hirakawa H."/>
            <person name="Mitsui H."/>
            <person name="Terasawa K."/>
            <person name="Itakura M."/>
            <person name="Sato S."/>
            <person name="Ikeda-Ohtsubo W."/>
            <person name="Sakakura N."/>
            <person name="Kaminuma E."/>
            <person name="Minamisawa K."/>
        </authorList>
    </citation>
    <scope>NUCLEOTIDE SEQUENCE [LARGE SCALE GENOMIC DNA]</scope>
    <source>
        <strain evidence="1 2">S23321</strain>
    </source>
</reference>
<protein>
    <recommendedName>
        <fullName evidence="3">Phage tail protein</fullName>
    </recommendedName>
</protein>